<dbReference type="Proteomes" id="UP000504639">
    <property type="component" value="Chromosome 17"/>
</dbReference>
<feature type="region of interest" description="Disordered" evidence="7">
    <location>
        <begin position="39"/>
        <end position="80"/>
    </location>
</feature>
<evidence type="ECO:0000256" key="4">
    <source>
        <dbReference type="ARBA" id="ARBA00022473"/>
    </source>
</evidence>
<dbReference type="GO" id="GO:0060061">
    <property type="term" value="P:Spemann organizer formation"/>
    <property type="evidence" value="ECO:0007669"/>
    <property type="project" value="TreeGrafter"/>
</dbReference>
<organism evidence="8 9">
    <name type="scientific">Aythya fuligula</name>
    <name type="common">Tufted duck</name>
    <name type="synonym">Anas fuligula</name>
    <dbReference type="NCBI Taxonomy" id="219594"/>
    <lineage>
        <taxon>Eukaryota</taxon>
        <taxon>Metazoa</taxon>
        <taxon>Chordata</taxon>
        <taxon>Craniata</taxon>
        <taxon>Vertebrata</taxon>
        <taxon>Euteleostomi</taxon>
        <taxon>Archelosauria</taxon>
        <taxon>Archosauria</taxon>
        <taxon>Dinosauria</taxon>
        <taxon>Saurischia</taxon>
        <taxon>Theropoda</taxon>
        <taxon>Coelurosauria</taxon>
        <taxon>Aves</taxon>
        <taxon>Neognathae</taxon>
        <taxon>Galloanserae</taxon>
        <taxon>Anseriformes</taxon>
        <taxon>Anatidae</taxon>
        <taxon>Aythyinae</taxon>
        <taxon>Aythya</taxon>
    </lineage>
</organism>
<dbReference type="Pfam" id="PF23999">
    <property type="entry name" value="CUSTOS"/>
    <property type="match status" value="1"/>
</dbReference>
<comment type="similarity">
    <text evidence="2">Belongs to the CUSTOS family.</text>
</comment>
<dbReference type="InterPro" id="IPR026694">
    <property type="entry name" value="CUSTOS"/>
</dbReference>
<feature type="compositionally biased region" description="Basic residues" evidence="7">
    <location>
        <begin position="253"/>
        <end position="264"/>
    </location>
</feature>
<dbReference type="GO" id="GO:0030178">
    <property type="term" value="P:negative regulation of Wnt signaling pathway"/>
    <property type="evidence" value="ECO:0007669"/>
    <property type="project" value="TreeGrafter"/>
</dbReference>
<dbReference type="PANTHER" id="PTHR14482">
    <property type="entry name" value="CHROMOSOME 12 ORF 43 HOMOLOG"/>
    <property type="match status" value="1"/>
</dbReference>
<dbReference type="GO" id="GO:0005635">
    <property type="term" value="C:nuclear envelope"/>
    <property type="evidence" value="ECO:0007669"/>
    <property type="project" value="UniProtKB-SubCell"/>
</dbReference>
<dbReference type="PANTHER" id="PTHR14482:SF0">
    <property type="entry name" value="PROTEIN CUSTOS"/>
    <property type="match status" value="1"/>
</dbReference>
<feature type="region of interest" description="Disordered" evidence="7">
    <location>
        <begin position="100"/>
        <end position="160"/>
    </location>
</feature>
<sequence>MAAPRGGSGPDSDSDSESGGEAAARFREAAWDCAKQAAVGAEPRGGGFKKDRLQSAQQSLRREVNGHDEDGNELQTTPEFRAHVAKKLGAMLDSFITVLKDSSGPSQTHVQQPDGGDDGFRLFSSSVPGDCEKSECSRASRRRQPSSSSDLDSDQEWQRYQEAAVSAADILKQSAFPALSQDSSQNPSQGYVEHSQKKKKKKKIKGENKTEKKLIDSVECDQVSKDLPQLSANGLHKRQHSNHTENAALPGSVKKKKKKKKKSE</sequence>
<dbReference type="AlphaFoldDB" id="A0A6J3DYJ0"/>
<evidence type="ECO:0000313" key="8">
    <source>
        <dbReference type="Proteomes" id="UP000504639"/>
    </source>
</evidence>
<evidence type="ECO:0000256" key="7">
    <source>
        <dbReference type="SAM" id="MobiDB-lite"/>
    </source>
</evidence>
<keyword evidence="5" id="KW-0879">Wnt signaling pathway</keyword>
<feature type="compositionally biased region" description="Basic and acidic residues" evidence="7">
    <location>
        <begin position="205"/>
        <end position="216"/>
    </location>
</feature>
<feature type="region of interest" description="Disordered" evidence="7">
    <location>
        <begin position="176"/>
        <end position="264"/>
    </location>
</feature>
<evidence type="ECO:0000256" key="6">
    <source>
        <dbReference type="ARBA" id="ARBA00023242"/>
    </source>
</evidence>
<evidence type="ECO:0000313" key="9">
    <source>
        <dbReference type="RefSeq" id="XP_032054985.1"/>
    </source>
</evidence>
<reference evidence="9" key="1">
    <citation type="submission" date="2025-08" db="UniProtKB">
        <authorList>
            <consortium name="RefSeq"/>
        </authorList>
    </citation>
    <scope>IDENTIFICATION</scope>
    <source>
        <tissue evidence="9">Lung</tissue>
    </source>
</reference>
<evidence type="ECO:0000256" key="3">
    <source>
        <dbReference type="ARBA" id="ARBA00013465"/>
    </source>
</evidence>
<feature type="region of interest" description="Disordered" evidence="7">
    <location>
        <begin position="1"/>
        <end position="27"/>
    </location>
</feature>
<evidence type="ECO:0000256" key="2">
    <source>
        <dbReference type="ARBA" id="ARBA00008632"/>
    </source>
</evidence>
<protein>
    <recommendedName>
        <fullName evidence="3">Protein CUSTOS</fullName>
    </recommendedName>
</protein>
<feature type="compositionally biased region" description="Polar residues" evidence="7">
    <location>
        <begin position="180"/>
        <end position="189"/>
    </location>
</feature>
<keyword evidence="8" id="KW-1185">Reference proteome</keyword>
<proteinExistence type="inferred from homology"/>
<dbReference type="GO" id="GO:0016055">
    <property type="term" value="P:Wnt signaling pathway"/>
    <property type="evidence" value="ECO:0007669"/>
    <property type="project" value="UniProtKB-KW"/>
</dbReference>
<evidence type="ECO:0000256" key="1">
    <source>
        <dbReference type="ARBA" id="ARBA00004259"/>
    </source>
</evidence>
<dbReference type="KEGG" id="aful:116496182"/>
<dbReference type="InParanoid" id="A0A6J3DYJ0"/>
<keyword evidence="6" id="KW-0539">Nucleus</keyword>
<dbReference type="CTD" id="507351"/>
<name>A0A6J3DYJ0_AYTFU</name>
<accession>A0A6J3DYJ0</accession>
<dbReference type="RefSeq" id="XP_032054985.1">
    <property type="nucleotide sequence ID" value="XM_032199094.1"/>
</dbReference>
<evidence type="ECO:0000256" key="5">
    <source>
        <dbReference type="ARBA" id="ARBA00022687"/>
    </source>
</evidence>
<comment type="subcellular location">
    <subcellularLocation>
        <location evidence="1">Nucleus envelope</location>
    </subcellularLocation>
</comment>
<feature type="compositionally biased region" description="Basic and acidic residues" evidence="7">
    <location>
        <begin position="60"/>
        <end position="69"/>
    </location>
</feature>
<dbReference type="GeneID" id="116496182"/>
<gene>
    <name evidence="9" type="primary">C17H12orf43</name>
</gene>
<keyword evidence="4" id="KW-0217">Developmental protein</keyword>